<comment type="caution">
    <text evidence="1">The sequence shown here is derived from an EMBL/GenBank/DDBJ whole genome shotgun (WGS) entry which is preliminary data.</text>
</comment>
<proteinExistence type="predicted"/>
<accession>A0A2U1KVZ4</accession>
<protein>
    <submittedName>
        <fullName evidence="1">Uncharacterized protein</fullName>
    </submittedName>
</protein>
<dbReference type="Proteomes" id="UP000245207">
    <property type="component" value="Unassembled WGS sequence"/>
</dbReference>
<dbReference type="EMBL" id="PKPP01013459">
    <property type="protein sequence ID" value="PWA40903.1"/>
    <property type="molecule type" value="Genomic_DNA"/>
</dbReference>
<evidence type="ECO:0000313" key="2">
    <source>
        <dbReference type="Proteomes" id="UP000245207"/>
    </source>
</evidence>
<organism evidence="1 2">
    <name type="scientific">Artemisia annua</name>
    <name type="common">Sweet wormwood</name>
    <dbReference type="NCBI Taxonomy" id="35608"/>
    <lineage>
        <taxon>Eukaryota</taxon>
        <taxon>Viridiplantae</taxon>
        <taxon>Streptophyta</taxon>
        <taxon>Embryophyta</taxon>
        <taxon>Tracheophyta</taxon>
        <taxon>Spermatophyta</taxon>
        <taxon>Magnoliopsida</taxon>
        <taxon>eudicotyledons</taxon>
        <taxon>Gunneridae</taxon>
        <taxon>Pentapetalae</taxon>
        <taxon>asterids</taxon>
        <taxon>campanulids</taxon>
        <taxon>Asterales</taxon>
        <taxon>Asteraceae</taxon>
        <taxon>Asteroideae</taxon>
        <taxon>Anthemideae</taxon>
        <taxon>Artemisiinae</taxon>
        <taxon>Artemisia</taxon>
    </lineage>
</organism>
<name>A0A2U1KVZ4_ARTAN</name>
<sequence length="119" mass="13788">MIFIIRRQLLLEEEACLTVSDLIGKATPVNRLFCTLIWYSFCYHTEKHTVSELENGCYIPIHHGYCCLDLSTERLCIARHDRFNEEHFPFAIPKTNIPCAPQRSPYYSSESTPVIPIPI</sequence>
<gene>
    <name evidence="1" type="ORF">CTI12_AA558990</name>
</gene>
<dbReference type="AlphaFoldDB" id="A0A2U1KVZ4"/>
<reference evidence="1 2" key="1">
    <citation type="journal article" date="2018" name="Mol. Plant">
        <title>The genome of Artemisia annua provides insight into the evolution of Asteraceae family and artemisinin biosynthesis.</title>
        <authorList>
            <person name="Shen Q."/>
            <person name="Zhang L."/>
            <person name="Liao Z."/>
            <person name="Wang S."/>
            <person name="Yan T."/>
            <person name="Shi P."/>
            <person name="Liu M."/>
            <person name="Fu X."/>
            <person name="Pan Q."/>
            <person name="Wang Y."/>
            <person name="Lv Z."/>
            <person name="Lu X."/>
            <person name="Zhang F."/>
            <person name="Jiang W."/>
            <person name="Ma Y."/>
            <person name="Chen M."/>
            <person name="Hao X."/>
            <person name="Li L."/>
            <person name="Tang Y."/>
            <person name="Lv G."/>
            <person name="Zhou Y."/>
            <person name="Sun X."/>
            <person name="Brodelius P.E."/>
            <person name="Rose J.K.C."/>
            <person name="Tang K."/>
        </authorList>
    </citation>
    <scope>NUCLEOTIDE SEQUENCE [LARGE SCALE GENOMIC DNA]</scope>
    <source>
        <strain evidence="2">cv. Huhao1</strain>
        <tissue evidence="1">Leaf</tissue>
    </source>
</reference>
<evidence type="ECO:0000313" key="1">
    <source>
        <dbReference type="EMBL" id="PWA40903.1"/>
    </source>
</evidence>
<keyword evidence="2" id="KW-1185">Reference proteome</keyword>